<name>A0A2M7D7C8_9BACT</name>
<dbReference type="AlphaFoldDB" id="A0A2M7D7C8"/>
<feature type="compositionally biased region" description="Basic and acidic residues" evidence="1">
    <location>
        <begin position="94"/>
        <end position="111"/>
    </location>
</feature>
<proteinExistence type="predicted"/>
<evidence type="ECO:0000313" key="2">
    <source>
        <dbReference type="EMBL" id="PIV42074.1"/>
    </source>
</evidence>
<organism evidence="2 3">
    <name type="scientific">Candidatus Nealsonbacteria bacterium CG02_land_8_20_14_3_00_40_11</name>
    <dbReference type="NCBI Taxonomy" id="1974700"/>
    <lineage>
        <taxon>Bacteria</taxon>
        <taxon>Candidatus Nealsoniibacteriota</taxon>
    </lineage>
</organism>
<gene>
    <name evidence="2" type="ORF">COS26_02605</name>
</gene>
<sequence>MLELIALIILLCSLAGIGIMIFQKIPLLLELQKPQPVNFNWKELFSKIKTSRPFRGLPTEIILQKILSKIRILTLKTDNKTSNWLQRLRKRSQEKKSDENDKYWDEIKKPTDPTQGNPPG</sequence>
<reference evidence="3" key="1">
    <citation type="submission" date="2017-09" db="EMBL/GenBank/DDBJ databases">
        <title>Depth-based differentiation of microbial function through sediment-hosted aquifers and enrichment of novel symbionts in the deep terrestrial subsurface.</title>
        <authorList>
            <person name="Probst A.J."/>
            <person name="Ladd B."/>
            <person name="Jarett J.K."/>
            <person name="Geller-Mcgrath D.E."/>
            <person name="Sieber C.M.K."/>
            <person name="Emerson J.B."/>
            <person name="Anantharaman K."/>
            <person name="Thomas B.C."/>
            <person name="Malmstrom R."/>
            <person name="Stieglmeier M."/>
            <person name="Klingl A."/>
            <person name="Woyke T."/>
            <person name="Ryan C.M."/>
            <person name="Banfield J.F."/>
        </authorList>
    </citation>
    <scope>NUCLEOTIDE SEQUENCE [LARGE SCALE GENOMIC DNA]</scope>
</reference>
<evidence type="ECO:0000256" key="1">
    <source>
        <dbReference type="SAM" id="MobiDB-lite"/>
    </source>
</evidence>
<dbReference type="EMBL" id="PEUA01000058">
    <property type="protein sequence ID" value="PIV42074.1"/>
    <property type="molecule type" value="Genomic_DNA"/>
</dbReference>
<comment type="caution">
    <text evidence="2">The sequence shown here is derived from an EMBL/GenBank/DDBJ whole genome shotgun (WGS) entry which is preliminary data.</text>
</comment>
<accession>A0A2M7D7C8</accession>
<feature type="region of interest" description="Disordered" evidence="1">
    <location>
        <begin position="86"/>
        <end position="120"/>
    </location>
</feature>
<evidence type="ECO:0000313" key="3">
    <source>
        <dbReference type="Proteomes" id="UP000230304"/>
    </source>
</evidence>
<dbReference type="Proteomes" id="UP000230304">
    <property type="component" value="Unassembled WGS sequence"/>
</dbReference>
<protein>
    <submittedName>
        <fullName evidence="2">Uncharacterized protein</fullName>
    </submittedName>
</protein>